<accession>A0A7Y4GXG2</accession>
<dbReference type="SUPFAM" id="SSF54106">
    <property type="entry name" value="LysM domain"/>
    <property type="match status" value="1"/>
</dbReference>
<feature type="region of interest" description="Disordered" evidence="1">
    <location>
        <begin position="278"/>
        <end position="309"/>
    </location>
</feature>
<protein>
    <submittedName>
        <fullName evidence="3">LysM peptidoglycan-binding domain-containing protein</fullName>
    </submittedName>
</protein>
<evidence type="ECO:0000313" key="4">
    <source>
        <dbReference type="Proteomes" id="UP000544122"/>
    </source>
</evidence>
<organism evidence="3 4">
    <name type="scientific">Bradyrhizobium australiense</name>
    <dbReference type="NCBI Taxonomy" id="2721161"/>
    <lineage>
        <taxon>Bacteria</taxon>
        <taxon>Pseudomonadati</taxon>
        <taxon>Pseudomonadota</taxon>
        <taxon>Alphaproteobacteria</taxon>
        <taxon>Hyphomicrobiales</taxon>
        <taxon>Nitrobacteraceae</taxon>
        <taxon>Bradyrhizobium</taxon>
    </lineage>
</organism>
<keyword evidence="4" id="KW-1185">Reference proteome</keyword>
<feature type="domain" description="LysM" evidence="2">
    <location>
        <begin position="334"/>
        <end position="383"/>
    </location>
</feature>
<dbReference type="Proteomes" id="UP000544122">
    <property type="component" value="Unassembled WGS sequence"/>
</dbReference>
<comment type="caution">
    <text evidence="3">The sequence shown here is derived from an EMBL/GenBank/DDBJ whole genome shotgun (WGS) entry which is preliminary data.</text>
</comment>
<evidence type="ECO:0000313" key="3">
    <source>
        <dbReference type="EMBL" id="NOJ43459.1"/>
    </source>
</evidence>
<dbReference type="CDD" id="cd00118">
    <property type="entry name" value="LysM"/>
    <property type="match status" value="1"/>
</dbReference>
<evidence type="ECO:0000259" key="2">
    <source>
        <dbReference type="PROSITE" id="PS51782"/>
    </source>
</evidence>
<dbReference type="InterPro" id="IPR036779">
    <property type="entry name" value="LysM_dom_sf"/>
</dbReference>
<dbReference type="Gene3D" id="3.10.350.10">
    <property type="entry name" value="LysM domain"/>
    <property type="match status" value="1"/>
</dbReference>
<evidence type="ECO:0000256" key="1">
    <source>
        <dbReference type="SAM" id="MobiDB-lite"/>
    </source>
</evidence>
<dbReference type="PANTHER" id="PTHR34700">
    <property type="entry name" value="POTASSIUM BINDING PROTEIN KBP"/>
    <property type="match status" value="1"/>
</dbReference>
<dbReference type="RefSeq" id="WP_171582656.1">
    <property type="nucleotide sequence ID" value="NZ_JAAVLX010000010.1"/>
</dbReference>
<dbReference type="InterPro" id="IPR018392">
    <property type="entry name" value="LysM"/>
</dbReference>
<dbReference type="EMBL" id="JAAVLX010000010">
    <property type="protein sequence ID" value="NOJ43459.1"/>
    <property type="molecule type" value="Genomic_DNA"/>
</dbReference>
<dbReference type="PANTHER" id="PTHR34700:SF4">
    <property type="entry name" value="PHAGE-LIKE ELEMENT PBSX PROTEIN XKDP"/>
    <property type="match status" value="1"/>
</dbReference>
<dbReference type="InterPro" id="IPR052196">
    <property type="entry name" value="Bact_Kbp"/>
</dbReference>
<dbReference type="SMART" id="SM00257">
    <property type="entry name" value="LysM"/>
    <property type="match status" value="1"/>
</dbReference>
<proteinExistence type="predicted"/>
<gene>
    <name evidence="3" type="ORF">HCN58_28510</name>
</gene>
<dbReference type="PROSITE" id="PS51782">
    <property type="entry name" value="LYSM"/>
    <property type="match status" value="1"/>
</dbReference>
<name>A0A7Y4GXG2_9BRAD</name>
<sequence>MIKTLMNRLAVSLIGLVAASGIATIVVIQYIGREPIADKAASVAPKPVTEERAKGPALASAQVEANAVAAALAGSTAALDSDGGPAFDVARIEPNGEAVIAGRAAPGVTVELLRNGELHDRVVADQSGQFAMIPPPLPPGTYDLTLRAKQPDGRETISKQSVTVALEPNLKERPVVALMTPNKPTVVMSQPAQAKPESTAVVVEAVETEAGGKFHVSGRARAGAPMRLYLNDSFIASVTAGADGRFAVTINEGIGPGNYRVRLDEVDSKSGAVRGRAEVPFNAPDPAVTASMPARTSPSKPGSVAQPQSQVADAAAAALPDVTNSSTVVVPKITTTTVSRGDSLWRISQATYGAGTRYATIYKANREQIRNPNLIYPGQIFVIPNREANP</sequence>
<dbReference type="AlphaFoldDB" id="A0A7Y4GXG2"/>
<reference evidence="3 4" key="1">
    <citation type="submission" date="2020-03" db="EMBL/GenBank/DDBJ databases">
        <title>Bradyrhizobium diversity isolated from nodules of Indigofera sp.</title>
        <authorList>
            <person name="Klepa M."/>
            <person name="Helene L."/>
            <person name="Hungria M."/>
        </authorList>
    </citation>
    <scope>NUCLEOTIDE SEQUENCE [LARGE SCALE GENOMIC DNA]</scope>
    <source>
        <strain evidence="3 4">WSM 1791</strain>
    </source>
</reference>
<dbReference type="Pfam" id="PF01476">
    <property type="entry name" value="LysM"/>
    <property type="match status" value="1"/>
</dbReference>